<gene>
    <name evidence="1" type="ORF">Tci_319372</name>
</gene>
<dbReference type="EMBL" id="BKCJ010110411">
    <property type="protein sequence ID" value="GEX47397.1"/>
    <property type="molecule type" value="Genomic_DNA"/>
</dbReference>
<protein>
    <submittedName>
        <fullName evidence="1">RNA-directed DNA polymerase, eukaryota, reverse transcriptase zinc-binding domain protein</fullName>
    </submittedName>
</protein>
<keyword evidence="1" id="KW-0548">Nucleotidyltransferase</keyword>
<feature type="non-terminal residue" evidence="1">
    <location>
        <position position="371"/>
    </location>
</feature>
<evidence type="ECO:0000313" key="1">
    <source>
        <dbReference type="EMBL" id="GEX47397.1"/>
    </source>
</evidence>
<proteinExistence type="predicted"/>
<sequence length="371" mass="42905">MTWHHLIGLEIKYGAPTQFIFNLRHSCSYVLASKEIGDFGVSSFYVLNRALTFKWIWWFQTHDSSLWSRVIKSIHGEDGKIGNSFKSGIVSNWNNISRGDTLLHNKGIDLLGYIKKKTGNGENTLFWGEAWKGDVPFSLLYPRIYALESCKSITVANKMAHSILVSSLRRNPRGGIEEVQMANLLSNLEGFTLSNMHDRWQWSLSGDGEFSLNLSRRGLDLDTISCPSCNLAVESTNHIFFGCSMAKDQYKYIARWWDVSMMTFSSYDELWNWFSNLRVLSKLKMTFEGVFYIFWWVIWNYRNKVIFGPSYQPKDRLLDDIVALSFTLCRSRCKVDSVALEFKAIDIWCDKERDKVITPTAILMKRIVPQP</sequence>
<comment type="caution">
    <text evidence="1">The sequence shown here is derived from an EMBL/GenBank/DDBJ whole genome shotgun (WGS) entry which is preliminary data.</text>
</comment>
<organism evidence="1">
    <name type="scientific">Tanacetum cinerariifolium</name>
    <name type="common">Dalmatian daisy</name>
    <name type="synonym">Chrysanthemum cinerariifolium</name>
    <dbReference type="NCBI Taxonomy" id="118510"/>
    <lineage>
        <taxon>Eukaryota</taxon>
        <taxon>Viridiplantae</taxon>
        <taxon>Streptophyta</taxon>
        <taxon>Embryophyta</taxon>
        <taxon>Tracheophyta</taxon>
        <taxon>Spermatophyta</taxon>
        <taxon>Magnoliopsida</taxon>
        <taxon>eudicotyledons</taxon>
        <taxon>Gunneridae</taxon>
        <taxon>Pentapetalae</taxon>
        <taxon>asterids</taxon>
        <taxon>campanulids</taxon>
        <taxon>Asterales</taxon>
        <taxon>Asteraceae</taxon>
        <taxon>Asteroideae</taxon>
        <taxon>Anthemideae</taxon>
        <taxon>Anthemidinae</taxon>
        <taxon>Tanacetum</taxon>
    </lineage>
</organism>
<keyword evidence="1" id="KW-0695">RNA-directed DNA polymerase</keyword>
<dbReference type="PANTHER" id="PTHR36617:SF5">
    <property type="entry name" value="OS05G0421675 PROTEIN"/>
    <property type="match status" value="1"/>
</dbReference>
<dbReference type="AlphaFoldDB" id="A0A699H6F6"/>
<dbReference type="PANTHER" id="PTHR36617">
    <property type="entry name" value="PROTEIN, PUTATIVE-RELATED"/>
    <property type="match status" value="1"/>
</dbReference>
<name>A0A699H6F6_TANCI</name>
<reference evidence="1" key="1">
    <citation type="journal article" date="2019" name="Sci. Rep.">
        <title>Draft genome of Tanacetum cinerariifolium, the natural source of mosquito coil.</title>
        <authorList>
            <person name="Yamashiro T."/>
            <person name="Shiraishi A."/>
            <person name="Satake H."/>
            <person name="Nakayama K."/>
        </authorList>
    </citation>
    <scope>NUCLEOTIDE SEQUENCE</scope>
</reference>
<keyword evidence="1" id="KW-0808">Transferase</keyword>
<accession>A0A699H6F6</accession>
<dbReference type="GO" id="GO:0003964">
    <property type="term" value="F:RNA-directed DNA polymerase activity"/>
    <property type="evidence" value="ECO:0007669"/>
    <property type="project" value="UniProtKB-KW"/>
</dbReference>